<evidence type="ECO:0000256" key="3">
    <source>
        <dbReference type="ARBA" id="ARBA00022989"/>
    </source>
</evidence>
<dbReference type="InterPro" id="IPR006202">
    <property type="entry name" value="Neur_chan_lig-bd"/>
</dbReference>
<evidence type="ECO:0000256" key="1">
    <source>
        <dbReference type="ARBA" id="ARBA00004141"/>
    </source>
</evidence>
<dbReference type="InterPro" id="IPR038050">
    <property type="entry name" value="Neuro_actylchol_rec"/>
</dbReference>
<evidence type="ECO:0000313" key="10">
    <source>
        <dbReference type="Proteomes" id="UP001489004"/>
    </source>
</evidence>
<evidence type="ECO:0000256" key="5">
    <source>
        <dbReference type="SAM" id="MobiDB-lite"/>
    </source>
</evidence>
<dbReference type="SUPFAM" id="SSF63712">
    <property type="entry name" value="Nicotinic receptor ligand binding domain-like"/>
    <property type="match status" value="1"/>
</dbReference>
<keyword evidence="3 6" id="KW-1133">Transmembrane helix</keyword>
<reference evidence="9 10" key="1">
    <citation type="journal article" date="2024" name="Nat. Commun.">
        <title>Phylogenomics reveals the evolutionary origins of lichenization in chlorophyte algae.</title>
        <authorList>
            <person name="Puginier C."/>
            <person name="Libourel C."/>
            <person name="Otte J."/>
            <person name="Skaloud P."/>
            <person name="Haon M."/>
            <person name="Grisel S."/>
            <person name="Petersen M."/>
            <person name="Berrin J.G."/>
            <person name="Delaux P.M."/>
            <person name="Dal Grande F."/>
            <person name="Keller J."/>
        </authorList>
    </citation>
    <scope>NUCLEOTIDE SEQUENCE [LARGE SCALE GENOMIC DNA]</scope>
    <source>
        <strain evidence="9 10">SAG 2043</strain>
    </source>
</reference>
<proteinExistence type="predicted"/>
<dbReference type="SUPFAM" id="SSF90112">
    <property type="entry name" value="Neurotransmitter-gated ion-channel transmembrane pore"/>
    <property type="match status" value="1"/>
</dbReference>
<dbReference type="GO" id="GO:0016020">
    <property type="term" value="C:membrane"/>
    <property type="evidence" value="ECO:0007669"/>
    <property type="project" value="UniProtKB-SubCell"/>
</dbReference>
<keyword evidence="2 6" id="KW-0812">Transmembrane</keyword>
<gene>
    <name evidence="9" type="ORF">WJX72_006941</name>
</gene>
<evidence type="ECO:0000256" key="2">
    <source>
        <dbReference type="ARBA" id="ARBA00022692"/>
    </source>
</evidence>
<feature type="chain" id="PRO_5043497761" description="Neurotransmitter-gated ion-channel ligand-binding domain-containing protein" evidence="7">
    <location>
        <begin position="32"/>
        <end position="605"/>
    </location>
</feature>
<dbReference type="InterPro" id="IPR006201">
    <property type="entry name" value="Neur_channel"/>
</dbReference>
<feature type="transmembrane region" description="Helical" evidence="6">
    <location>
        <begin position="384"/>
        <end position="406"/>
    </location>
</feature>
<dbReference type="Pfam" id="PF02931">
    <property type="entry name" value="Neur_chan_LBD"/>
    <property type="match status" value="1"/>
</dbReference>
<sequence length="605" mass="66214">MPKEDATRMRKPAARAIWVLLATLAVGNALAQQLSPLSGQGTAPPGDTQVDMAVYLDRLLDIDESSFTYTAVWYVYMNWTDTRVNTSTVAAENNPTCTTFCDSSSLGGFGCCDSVWRPNLQIPNLYGLSQDRNIRFRMTIDDAGAVTWFVRIMATFYSPMAFDAFPFDSQHLTLEMQLDEPVTATGSRVGLRLGSFPARILRNSPHGRGAHVSGWGLDELQYFQFNCFSCLDDALAQFRAAKNLSEAAFNAVDAYSDTGSAQIASYALALHAPSQFWVKQDPRLVQQAHLVLCVSGQNQQTLDILSPVSWVVDLKVSRIRSYAALNYIFPILLVAWISFLVFFMDKTALEARVGIVVTLFLALTALQFTITSPASSRLSAVQQLILLTYLTLFVTGLEALLVYFVVSWHHIHRNFQAREDARGVLLQRYVEADLLEPAQAEQQLRRRKTGEGAPGHPGKPGVSGDDHLDDAKLPPPAPGVQAGLVRVPSSALGRNLSSLPVSSAEADEEIGTEPNNVAGPKKPGGSARLRVPAILTEKGRGRTRTAVGHMRDSSEYAAWVGYLLDKSVCIFLLVAYNLCAALILIINSTYYNDTLAIGKLNGTPE</sequence>
<dbReference type="InterPro" id="IPR036734">
    <property type="entry name" value="Neur_chan_lig-bd_sf"/>
</dbReference>
<dbReference type="Gene3D" id="1.20.58.390">
    <property type="entry name" value="Neurotransmitter-gated ion-channel transmembrane domain"/>
    <property type="match status" value="1"/>
</dbReference>
<dbReference type="GO" id="GO:0004888">
    <property type="term" value="F:transmembrane signaling receptor activity"/>
    <property type="evidence" value="ECO:0007669"/>
    <property type="project" value="InterPro"/>
</dbReference>
<comment type="subcellular location">
    <subcellularLocation>
        <location evidence="1">Membrane</location>
        <topology evidence="1">Multi-pass membrane protein</topology>
    </subcellularLocation>
</comment>
<organism evidence="9 10">
    <name type="scientific">[Myrmecia] bisecta</name>
    <dbReference type="NCBI Taxonomy" id="41462"/>
    <lineage>
        <taxon>Eukaryota</taxon>
        <taxon>Viridiplantae</taxon>
        <taxon>Chlorophyta</taxon>
        <taxon>core chlorophytes</taxon>
        <taxon>Trebouxiophyceae</taxon>
        <taxon>Trebouxiales</taxon>
        <taxon>Trebouxiaceae</taxon>
        <taxon>Myrmecia</taxon>
    </lineage>
</organism>
<accession>A0AAW1R7M0</accession>
<evidence type="ECO:0000256" key="7">
    <source>
        <dbReference type="SAM" id="SignalP"/>
    </source>
</evidence>
<evidence type="ECO:0000256" key="4">
    <source>
        <dbReference type="ARBA" id="ARBA00023136"/>
    </source>
</evidence>
<keyword evidence="7" id="KW-0732">Signal</keyword>
<feature type="transmembrane region" description="Helical" evidence="6">
    <location>
        <begin position="351"/>
        <end position="372"/>
    </location>
</feature>
<evidence type="ECO:0000256" key="6">
    <source>
        <dbReference type="SAM" id="Phobius"/>
    </source>
</evidence>
<evidence type="ECO:0000313" key="9">
    <source>
        <dbReference type="EMBL" id="KAK9829624.1"/>
    </source>
</evidence>
<dbReference type="Proteomes" id="UP001489004">
    <property type="component" value="Unassembled WGS sequence"/>
</dbReference>
<feature type="region of interest" description="Disordered" evidence="5">
    <location>
        <begin position="498"/>
        <end position="527"/>
    </location>
</feature>
<comment type="caution">
    <text evidence="9">The sequence shown here is derived from an EMBL/GenBank/DDBJ whole genome shotgun (WGS) entry which is preliminary data.</text>
</comment>
<dbReference type="GO" id="GO:0005230">
    <property type="term" value="F:extracellular ligand-gated monoatomic ion channel activity"/>
    <property type="evidence" value="ECO:0007669"/>
    <property type="project" value="InterPro"/>
</dbReference>
<evidence type="ECO:0000259" key="8">
    <source>
        <dbReference type="Pfam" id="PF02931"/>
    </source>
</evidence>
<name>A0AAW1R7M0_9CHLO</name>
<dbReference type="PANTHER" id="PTHR18945">
    <property type="entry name" value="NEUROTRANSMITTER GATED ION CHANNEL"/>
    <property type="match status" value="1"/>
</dbReference>
<dbReference type="EMBL" id="JALJOR010000001">
    <property type="protein sequence ID" value="KAK9829624.1"/>
    <property type="molecule type" value="Genomic_DNA"/>
</dbReference>
<dbReference type="Gene3D" id="2.70.170.10">
    <property type="entry name" value="Neurotransmitter-gated ion-channel ligand-binding domain"/>
    <property type="match status" value="1"/>
</dbReference>
<keyword evidence="10" id="KW-1185">Reference proteome</keyword>
<feature type="signal peptide" evidence="7">
    <location>
        <begin position="1"/>
        <end position="31"/>
    </location>
</feature>
<dbReference type="AlphaFoldDB" id="A0AAW1R7M0"/>
<feature type="transmembrane region" description="Helical" evidence="6">
    <location>
        <begin position="324"/>
        <end position="344"/>
    </location>
</feature>
<keyword evidence="4 6" id="KW-0472">Membrane</keyword>
<protein>
    <recommendedName>
        <fullName evidence="8">Neurotransmitter-gated ion-channel ligand-binding domain-containing protein</fullName>
    </recommendedName>
</protein>
<dbReference type="InterPro" id="IPR036719">
    <property type="entry name" value="Neuro-gated_channel_TM_sf"/>
</dbReference>
<feature type="domain" description="Neurotransmitter-gated ion-channel ligand-binding" evidence="8">
    <location>
        <begin position="47"/>
        <end position="176"/>
    </location>
</feature>
<feature type="region of interest" description="Disordered" evidence="5">
    <location>
        <begin position="441"/>
        <end position="475"/>
    </location>
</feature>
<feature type="transmembrane region" description="Helical" evidence="6">
    <location>
        <begin position="568"/>
        <end position="591"/>
    </location>
</feature>